<evidence type="ECO:0000313" key="5">
    <source>
        <dbReference type="Proteomes" id="UP000811619"/>
    </source>
</evidence>
<name>A0A8K0NNB0_9HYPO</name>
<gene>
    <name evidence="4" type="ORF">E4U42_000319</name>
</gene>
<comment type="caution">
    <text evidence="4">The sequence shown here is derived from an EMBL/GenBank/DDBJ whole genome shotgun (WGS) entry which is preliminary data.</text>
</comment>
<dbReference type="OrthoDB" id="10047078at2759"/>
<keyword evidence="2 3" id="KW-0663">Pyridoxal phosphate</keyword>
<reference evidence="4" key="1">
    <citation type="journal article" date="2020" name="bioRxiv">
        <title>Whole genome comparisons of ergot fungi reveals the divergence and evolution of species within the genus Claviceps are the result of varying mechanisms driving genome evolution and host range expansion.</title>
        <authorList>
            <person name="Wyka S.A."/>
            <person name="Mondo S.J."/>
            <person name="Liu M."/>
            <person name="Dettman J."/>
            <person name="Nalam V."/>
            <person name="Broders K.D."/>
        </authorList>
    </citation>
    <scope>NUCLEOTIDE SEQUENCE</scope>
    <source>
        <strain evidence="4">CCC 489</strain>
    </source>
</reference>
<accession>A0A8K0NNB0</accession>
<keyword evidence="5" id="KW-1185">Reference proteome</keyword>
<dbReference type="AlphaFoldDB" id="A0A8K0NNB0"/>
<evidence type="ECO:0000313" key="4">
    <source>
        <dbReference type="EMBL" id="KAG5928605.1"/>
    </source>
</evidence>
<dbReference type="InterPro" id="IPR000277">
    <property type="entry name" value="Cys/Met-Metab_PyrdxlP-dep_enz"/>
</dbReference>
<comment type="similarity">
    <text evidence="3">Belongs to the trans-sulfuration enzymes family.</text>
</comment>
<dbReference type="GO" id="GO:0019346">
    <property type="term" value="P:transsulfuration"/>
    <property type="evidence" value="ECO:0007669"/>
    <property type="project" value="InterPro"/>
</dbReference>
<evidence type="ECO:0000256" key="3">
    <source>
        <dbReference type="RuleBase" id="RU362118"/>
    </source>
</evidence>
<evidence type="ECO:0000256" key="1">
    <source>
        <dbReference type="ARBA" id="ARBA00001933"/>
    </source>
</evidence>
<dbReference type="PANTHER" id="PTHR42699">
    <property type="match status" value="1"/>
</dbReference>
<proteinExistence type="inferred from homology"/>
<dbReference type="InterPro" id="IPR051750">
    <property type="entry name" value="Trans-sulfuration_enzymes"/>
</dbReference>
<dbReference type="GO" id="GO:0003962">
    <property type="term" value="F:cystathionine gamma-synthase activity"/>
    <property type="evidence" value="ECO:0007669"/>
    <property type="project" value="TreeGrafter"/>
</dbReference>
<evidence type="ECO:0000256" key="2">
    <source>
        <dbReference type="ARBA" id="ARBA00022898"/>
    </source>
</evidence>
<dbReference type="Gene3D" id="3.90.1150.10">
    <property type="entry name" value="Aspartate Aminotransferase, domain 1"/>
    <property type="match status" value="1"/>
</dbReference>
<dbReference type="GO" id="GO:0030170">
    <property type="term" value="F:pyridoxal phosphate binding"/>
    <property type="evidence" value="ECO:0007669"/>
    <property type="project" value="InterPro"/>
</dbReference>
<dbReference type="Proteomes" id="UP000811619">
    <property type="component" value="Unassembled WGS sequence"/>
</dbReference>
<sequence>MGILRTQSEFGHAPPPQTPYSIVTNLPGWDMLKALRDGDRSPLASIVHIYPRFAPTLYARALSQEIAKQVGLAEWSCFMYLDPIMWKYTEGHVSHEQRREYAISPHKLTFKVVDVAGHRLYCVLFEPQHAMALKYSWGTPGLGLSVRESEYLLGRIDTLVQVPFESKRNPPAPTWTPEGPAHESLRKRIIELLQHGAIDPQLVQSQPQDVYLYPSGMAAIFEATNVLREDHPNKTFVELGMVFHNTHELLQEEFSQGWRHFGRIDDKELDHFEMWLEEEAIRSGGGVAFAIVEIPMNPTLESPNLPRLKKLSEMHNFVLIVDDTVGSFANLDVLSQTDVLLTSLTKSFSGRSDVMGGSIVLNPLSPHYAHLSRRLAETHHNQLFAADAQVLVSNSHDFFERSERLSVNAQAMAEFLHKSMTEQPDSPVVSVQYPSLLASKVHYDALKRRSTPELPTPGYGCLLTVEFESVQTTRAFYDRCGFYPSPHLGGHVTIMFAYNMFVFGRDKEQAERLADYGIREESVRISAGLEETRDLLDTLQDALDAAMEVKRGGR</sequence>
<organism evidence="4 5">
    <name type="scientific">Claviceps africana</name>
    <dbReference type="NCBI Taxonomy" id="83212"/>
    <lineage>
        <taxon>Eukaryota</taxon>
        <taxon>Fungi</taxon>
        <taxon>Dikarya</taxon>
        <taxon>Ascomycota</taxon>
        <taxon>Pezizomycotina</taxon>
        <taxon>Sordariomycetes</taxon>
        <taxon>Hypocreomycetidae</taxon>
        <taxon>Hypocreales</taxon>
        <taxon>Clavicipitaceae</taxon>
        <taxon>Claviceps</taxon>
    </lineage>
</organism>
<dbReference type="InterPro" id="IPR015422">
    <property type="entry name" value="PyrdxlP-dep_Trfase_small"/>
</dbReference>
<protein>
    <recommendedName>
        <fullName evidence="6">Cystathionine gamma-synthase</fullName>
    </recommendedName>
</protein>
<dbReference type="InterPro" id="IPR015421">
    <property type="entry name" value="PyrdxlP-dep_Trfase_major"/>
</dbReference>
<dbReference type="EMBL" id="SRPY01000107">
    <property type="protein sequence ID" value="KAG5928605.1"/>
    <property type="molecule type" value="Genomic_DNA"/>
</dbReference>
<dbReference type="InterPro" id="IPR015424">
    <property type="entry name" value="PyrdxlP-dep_Trfase"/>
</dbReference>
<dbReference type="PANTHER" id="PTHR42699:SF1">
    <property type="entry name" value="CYSTATHIONINE GAMMA-SYNTHASE-RELATED"/>
    <property type="match status" value="1"/>
</dbReference>
<evidence type="ECO:0008006" key="6">
    <source>
        <dbReference type="Google" id="ProtNLM"/>
    </source>
</evidence>
<dbReference type="SUPFAM" id="SSF53383">
    <property type="entry name" value="PLP-dependent transferases"/>
    <property type="match status" value="1"/>
</dbReference>
<comment type="cofactor">
    <cofactor evidence="1 3">
        <name>pyridoxal 5'-phosphate</name>
        <dbReference type="ChEBI" id="CHEBI:597326"/>
    </cofactor>
</comment>
<dbReference type="Pfam" id="PF01053">
    <property type="entry name" value="Cys_Met_Meta_PP"/>
    <property type="match status" value="1"/>
</dbReference>
<dbReference type="Gene3D" id="3.40.640.10">
    <property type="entry name" value="Type I PLP-dependent aspartate aminotransferase-like (Major domain)"/>
    <property type="match status" value="1"/>
</dbReference>